<organism evidence="5 6">
    <name type="scientific">Candidatus Jorgensenbacteria bacterium GW2011_GWF2_41_8</name>
    <dbReference type="NCBI Taxonomy" id="1618667"/>
    <lineage>
        <taxon>Bacteria</taxon>
        <taxon>Candidatus Joergenseniibacteriota</taxon>
    </lineage>
</organism>
<dbReference type="PANTHER" id="PTHR10772:SF58">
    <property type="entry name" value="CO-CHAPERONIN GROES"/>
    <property type="match status" value="1"/>
</dbReference>
<evidence type="ECO:0000313" key="5">
    <source>
        <dbReference type="EMBL" id="KKS25175.1"/>
    </source>
</evidence>
<comment type="caution">
    <text evidence="5">The sequence shown here is derived from an EMBL/GenBank/DDBJ whole genome shotgun (WGS) entry which is preliminary data.</text>
</comment>
<dbReference type="NCBIfam" id="NF001531">
    <property type="entry name" value="PRK00364.2-2"/>
    <property type="match status" value="1"/>
</dbReference>
<protein>
    <recommendedName>
        <fullName evidence="3">Co-chaperonin GroES</fullName>
    </recommendedName>
    <alternativeName>
        <fullName evidence="3">10 kDa chaperonin</fullName>
    </alternativeName>
    <alternativeName>
        <fullName evidence="3">Chaperonin-10</fullName>
        <shortName evidence="3">Cpn10</shortName>
    </alternativeName>
</protein>
<dbReference type="Gene3D" id="2.30.33.40">
    <property type="entry name" value="GroES chaperonin"/>
    <property type="match status" value="1"/>
</dbReference>
<dbReference type="Proteomes" id="UP000033856">
    <property type="component" value="Unassembled WGS sequence"/>
</dbReference>
<comment type="subcellular location">
    <subcellularLocation>
        <location evidence="3">Cytoplasm</location>
    </subcellularLocation>
</comment>
<dbReference type="PANTHER" id="PTHR10772">
    <property type="entry name" value="10 KDA HEAT SHOCK PROTEIN"/>
    <property type="match status" value="1"/>
</dbReference>
<dbReference type="GO" id="GO:0051087">
    <property type="term" value="F:protein-folding chaperone binding"/>
    <property type="evidence" value="ECO:0007669"/>
    <property type="project" value="TreeGrafter"/>
</dbReference>
<dbReference type="GO" id="GO:0005737">
    <property type="term" value="C:cytoplasm"/>
    <property type="evidence" value="ECO:0007669"/>
    <property type="project" value="UniProtKB-SubCell"/>
</dbReference>
<dbReference type="GO" id="GO:0044183">
    <property type="term" value="F:protein folding chaperone"/>
    <property type="evidence" value="ECO:0007669"/>
    <property type="project" value="InterPro"/>
</dbReference>
<dbReference type="GO" id="GO:0005524">
    <property type="term" value="F:ATP binding"/>
    <property type="evidence" value="ECO:0007669"/>
    <property type="project" value="InterPro"/>
</dbReference>
<keyword evidence="3" id="KW-0963">Cytoplasm</keyword>
<reference evidence="5 6" key="1">
    <citation type="journal article" date="2015" name="Nature">
        <title>rRNA introns, odd ribosomes, and small enigmatic genomes across a large radiation of phyla.</title>
        <authorList>
            <person name="Brown C.T."/>
            <person name="Hug L.A."/>
            <person name="Thomas B.C."/>
            <person name="Sharon I."/>
            <person name="Castelle C.J."/>
            <person name="Singh A."/>
            <person name="Wilkins M.J."/>
            <person name="Williams K.H."/>
            <person name="Banfield J.F."/>
        </authorList>
    </citation>
    <scope>NUCLEOTIDE SEQUENCE [LARGE SCALE GENOMIC DNA]</scope>
</reference>
<dbReference type="InterPro" id="IPR020818">
    <property type="entry name" value="Chaperonin_GroES"/>
</dbReference>
<comment type="similarity">
    <text evidence="1 3 4">Belongs to the GroES chaperonin family.</text>
</comment>
<evidence type="ECO:0000313" key="6">
    <source>
        <dbReference type="Proteomes" id="UP000033856"/>
    </source>
</evidence>
<dbReference type="CDD" id="cd00320">
    <property type="entry name" value="cpn10"/>
    <property type="match status" value="1"/>
</dbReference>
<proteinExistence type="inferred from homology"/>
<evidence type="ECO:0000256" key="2">
    <source>
        <dbReference type="ARBA" id="ARBA00023186"/>
    </source>
</evidence>
<dbReference type="InterPro" id="IPR037124">
    <property type="entry name" value="Chaperonin_GroES_sf"/>
</dbReference>
<dbReference type="NCBIfam" id="NF001533">
    <property type="entry name" value="PRK00364.2-4"/>
    <property type="match status" value="1"/>
</dbReference>
<name>A0A0G0XJT6_9BACT</name>
<dbReference type="SMART" id="SM00883">
    <property type="entry name" value="Cpn10"/>
    <property type="match status" value="1"/>
</dbReference>
<comment type="subunit">
    <text evidence="3">Heptamer of 7 subunits arranged in a ring. Interacts with the chaperonin GroEL.</text>
</comment>
<dbReference type="AlphaFoldDB" id="A0A0G0XJT6"/>
<dbReference type="InterPro" id="IPR011032">
    <property type="entry name" value="GroES-like_sf"/>
</dbReference>
<keyword evidence="2 3" id="KW-0143">Chaperone</keyword>
<dbReference type="PRINTS" id="PR00297">
    <property type="entry name" value="CHAPERONIN10"/>
</dbReference>
<dbReference type="GO" id="GO:0051082">
    <property type="term" value="F:unfolded protein binding"/>
    <property type="evidence" value="ECO:0007669"/>
    <property type="project" value="TreeGrafter"/>
</dbReference>
<gene>
    <name evidence="3" type="primary">groES</name>
    <name evidence="3" type="synonym">groS</name>
    <name evidence="5" type="ORF">UU83_C0008G0005</name>
</gene>
<dbReference type="EMBL" id="LCCD01000008">
    <property type="protein sequence ID" value="KKS25175.1"/>
    <property type="molecule type" value="Genomic_DNA"/>
</dbReference>
<dbReference type="SUPFAM" id="SSF50129">
    <property type="entry name" value="GroES-like"/>
    <property type="match status" value="1"/>
</dbReference>
<dbReference type="HAMAP" id="MF_00580">
    <property type="entry name" value="CH10"/>
    <property type="match status" value="1"/>
</dbReference>
<sequence length="116" mass="12967">MLIVSLLIVLTRWQDGKIASFYMLKPLSDHVVIEPLKEEKKKSGIILPDTVEKEKSEKGKVIAVGPGKMGDDGKRMTLEVKKGNIVLFTKYGPNEVKVDGKEYLIAREEDILAIIT</sequence>
<dbReference type="Pfam" id="PF00166">
    <property type="entry name" value="Cpn10"/>
    <property type="match status" value="1"/>
</dbReference>
<accession>A0A0G0XJT6</accession>
<dbReference type="GO" id="GO:0046872">
    <property type="term" value="F:metal ion binding"/>
    <property type="evidence" value="ECO:0007669"/>
    <property type="project" value="TreeGrafter"/>
</dbReference>
<comment type="function">
    <text evidence="3 4">Together with the chaperonin GroEL, plays an essential role in assisting protein folding. The GroEL-GroES system forms a nano-cage that allows encapsulation of the non-native substrate proteins and provides a physical environment optimized to promote and accelerate protein folding. GroES binds to the apical surface of the GroEL ring, thereby capping the opening of the GroEL channel.</text>
</comment>
<evidence type="ECO:0000256" key="3">
    <source>
        <dbReference type="HAMAP-Rule" id="MF_00580"/>
    </source>
</evidence>
<evidence type="ECO:0000256" key="4">
    <source>
        <dbReference type="RuleBase" id="RU000535"/>
    </source>
</evidence>
<evidence type="ECO:0000256" key="1">
    <source>
        <dbReference type="ARBA" id="ARBA00006975"/>
    </source>
</evidence>
<dbReference type="FunFam" id="2.30.33.40:FF:000001">
    <property type="entry name" value="10 kDa chaperonin"/>
    <property type="match status" value="1"/>
</dbReference>